<dbReference type="SUPFAM" id="SSF55486">
    <property type="entry name" value="Metalloproteases ('zincins'), catalytic domain"/>
    <property type="match status" value="1"/>
</dbReference>
<evidence type="ECO:0000256" key="2">
    <source>
        <dbReference type="SAM" id="SignalP"/>
    </source>
</evidence>
<feature type="compositionally biased region" description="Polar residues" evidence="1">
    <location>
        <begin position="164"/>
        <end position="179"/>
    </location>
</feature>
<evidence type="ECO:0000256" key="1">
    <source>
        <dbReference type="SAM" id="MobiDB-lite"/>
    </source>
</evidence>
<evidence type="ECO:0000313" key="4">
    <source>
        <dbReference type="Proteomes" id="UP000484988"/>
    </source>
</evidence>
<dbReference type="GO" id="GO:0008237">
    <property type="term" value="F:metallopeptidase activity"/>
    <property type="evidence" value="ECO:0007669"/>
    <property type="project" value="InterPro"/>
</dbReference>
<feature type="compositionally biased region" description="Basic and acidic residues" evidence="1">
    <location>
        <begin position="180"/>
        <end position="190"/>
    </location>
</feature>
<organism evidence="3 4">
    <name type="scientific">Streptomyces pacificus</name>
    <dbReference type="NCBI Taxonomy" id="2705029"/>
    <lineage>
        <taxon>Bacteria</taxon>
        <taxon>Bacillati</taxon>
        <taxon>Actinomycetota</taxon>
        <taxon>Actinomycetes</taxon>
        <taxon>Kitasatosporales</taxon>
        <taxon>Streptomycetaceae</taxon>
        <taxon>Streptomyces</taxon>
    </lineage>
</organism>
<protein>
    <recommendedName>
        <fullName evidence="5">Peptidase M10 metallopeptidase domain-containing protein</fullName>
    </recommendedName>
</protein>
<comment type="caution">
    <text evidence="3">The sequence shown here is derived from an EMBL/GenBank/DDBJ whole genome shotgun (WGS) entry which is preliminary data.</text>
</comment>
<proteinExistence type="predicted"/>
<feature type="chain" id="PRO_5025486756" description="Peptidase M10 metallopeptidase domain-containing protein" evidence="2">
    <location>
        <begin position="21"/>
        <end position="190"/>
    </location>
</feature>
<gene>
    <name evidence="3" type="ORF">SCWH03_42680</name>
</gene>
<dbReference type="EMBL" id="BLLG01000013">
    <property type="protein sequence ID" value="GFH38028.1"/>
    <property type="molecule type" value="Genomic_DNA"/>
</dbReference>
<feature type="signal peptide" evidence="2">
    <location>
        <begin position="1"/>
        <end position="20"/>
    </location>
</feature>
<reference evidence="3 4" key="1">
    <citation type="submission" date="2020-02" db="EMBL/GenBank/DDBJ databases">
        <title>Whole Genome Shotgun Sequence of Streptomyces sp. strain CWH03.</title>
        <authorList>
            <person name="Dohra H."/>
            <person name="Kodani S."/>
            <person name="Yamamura H."/>
        </authorList>
    </citation>
    <scope>NUCLEOTIDE SEQUENCE [LARGE SCALE GENOMIC DNA]</scope>
    <source>
        <strain evidence="3 4">CWH03</strain>
    </source>
</reference>
<dbReference type="AlphaFoldDB" id="A0A6A0AZY2"/>
<dbReference type="RefSeq" id="WP_173265727.1">
    <property type="nucleotide sequence ID" value="NZ_BLLG01000013.1"/>
</dbReference>
<dbReference type="InterPro" id="IPR024079">
    <property type="entry name" value="MetalloPept_cat_dom_sf"/>
</dbReference>
<dbReference type="Proteomes" id="UP000484988">
    <property type="component" value="Unassembled WGS sequence"/>
</dbReference>
<accession>A0A6A0AZY2</accession>
<evidence type="ECO:0000313" key="3">
    <source>
        <dbReference type="EMBL" id="GFH38028.1"/>
    </source>
</evidence>
<sequence length="190" mass="20540">MTSAVTFTVAHALMAPSAHASNFGSTSCGGTPRNCVNLGDNADHSWYPEGTFGNQISGIAASFQEAMNDYEYYTDLTTTKKSHSTLDVLVTDYNYGSNGAVGWVECLSGSSTSGSHPYKRCDRQKLRLNGSYSSFYGNAHDRKSMACHEIGHTVGLRHRETDGSCMSNKHPSSISSLTSTHDDAHVNAYH</sequence>
<feature type="region of interest" description="Disordered" evidence="1">
    <location>
        <begin position="160"/>
        <end position="190"/>
    </location>
</feature>
<keyword evidence="2" id="KW-0732">Signal</keyword>
<dbReference type="Gene3D" id="3.40.390.10">
    <property type="entry name" value="Collagenase (Catalytic Domain)"/>
    <property type="match status" value="1"/>
</dbReference>
<keyword evidence="4" id="KW-1185">Reference proteome</keyword>
<evidence type="ECO:0008006" key="5">
    <source>
        <dbReference type="Google" id="ProtNLM"/>
    </source>
</evidence>
<name>A0A6A0AZY2_9ACTN</name>